<dbReference type="GO" id="GO:0004642">
    <property type="term" value="F:phosphoribosylformylglycinamidine synthase activity"/>
    <property type="evidence" value="ECO:0007669"/>
    <property type="project" value="UniProtKB-EC"/>
</dbReference>
<dbReference type="Pfam" id="PF02769">
    <property type="entry name" value="AIRS_C"/>
    <property type="match status" value="1"/>
</dbReference>
<dbReference type="InterPro" id="IPR029062">
    <property type="entry name" value="Class_I_gatase-like"/>
</dbReference>
<dbReference type="InterPro" id="IPR010918">
    <property type="entry name" value="PurM-like_C_dom"/>
</dbReference>
<dbReference type="PANTHER" id="PTHR10099">
    <property type="entry name" value="PHOSPHORIBOSYLFORMYLGLYCINAMIDINE SYNTHASE"/>
    <property type="match status" value="1"/>
</dbReference>
<proteinExistence type="predicted"/>
<dbReference type="RefSeq" id="WP_138403369.1">
    <property type="nucleotide sequence ID" value="NZ_VBSP01000001.1"/>
</dbReference>
<evidence type="ECO:0000259" key="1">
    <source>
        <dbReference type="Pfam" id="PF02769"/>
    </source>
</evidence>
<dbReference type="EC" id="6.3.5.3" evidence="2"/>
<organism evidence="2 3">
    <name type="scientific">Ruoffia tabacinasalis</name>
    <dbReference type="NCBI Taxonomy" id="87458"/>
    <lineage>
        <taxon>Bacteria</taxon>
        <taxon>Bacillati</taxon>
        <taxon>Bacillota</taxon>
        <taxon>Bacilli</taxon>
        <taxon>Lactobacillales</taxon>
        <taxon>Aerococcaceae</taxon>
        <taxon>Ruoffia</taxon>
    </lineage>
</organism>
<dbReference type="AlphaFoldDB" id="A0A5R9EPA1"/>
<protein>
    <submittedName>
        <fullName evidence="2">Phosphoribosylformylglycinamidine synthase</fullName>
        <ecNumber evidence="2">6.3.5.3</ecNumber>
    </submittedName>
</protein>
<dbReference type="Proteomes" id="UP000306420">
    <property type="component" value="Unassembled WGS sequence"/>
</dbReference>
<dbReference type="OrthoDB" id="9804441at2"/>
<evidence type="ECO:0000313" key="2">
    <source>
        <dbReference type="EMBL" id="TLQ49447.1"/>
    </source>
</evidence>
<dbReference type="InterPro" id="IPR036921">
    <property type="entry name" value="PurM-like_N_sf"/>
</dbReference>
<dbReference type="NCBIfam" id="TIGR01857">
    <property type="entry name" value="FGAM-synthase"/>
    <property type="match status" value="1"/>
</dbReference>
<feature type="domain" description="PurM-like C-terminal" evidence="1">
    <location>
        <begin position="426"/>
        <end position="573"/>
    </location>
</feature>
<dbReference type="GO" id="GO:0005737">
    <property type="term" value="C:cytoplasm"/>
    <property type="evidence" value="ECO:0007669"/>
    <property type="project" value="TreeGrafter"/>
</dbReference>
<dbReference type="SUPFAM" id="SSF55326">
    <property type="entry name" value="PurM N-terminal domain-like"/>
    <property type="match status" value="2"/>
</dbReference>
<accession>A0A5R9EPA1</accession>
<dbReference type="InterPro" id="IPR036676">
    <property type="entry name" value="PurM-like_C_sf"/>
</dbReference>
<dbReference type="Pfam" id="PF13507">
    <property type="entry name" value="GATase_5"/>
    <property type="match status" value="1"/>
</dbReference>
<dbReference type="CDD" id="cd02204">
    <property type="entry name" value="PurL_repeat2"/>
    <property type="match status" value="1"/>
</dbReference>
<reference evidence="2 3" key="1">
    <citation type="submission" date="2019-05" db="EMBL/GenBank/DDBJ databases">
        <title>The metagenome of a microbial culture collection derived from dairy environment covers the genomic content of the human microbiome.</title>
        <authorList>
            <person name="Roder T."/>
            <person name="Wuthrich D."/>
            <person name="Sattari Z."/>
            <person name="Von Ah U."/>
            <person name="Bar C."/>
            <person name="Ronchi F."/>
            <person name="Macpherson A.J."/>
            <person name="Ganal-Vonarburg S.C."/>
            <person name="Bruggmann R."/>
            <person name="Vergeres G."/>
        </authorList>
    </citation>
    <scope>NUCLEOTIDE SEQUENCE [LARGE SCALE GENOMIC DNA]</scope>
    <source>
        <strain evidence="2 3">FAM 24227</strain>
    </source>
</reference>
<keyword evidence="2" id="KW-0436">Ligase</keyword>
<dbReference type="EMBL" id="VBSP01000001">
    <property type="protein sequence ID" value="TLQ49447.1"/>
    <property type="molecule type" value="Genomic_DNA"/>
</dbReference>
<dbReference type="InterPro" id="IPR010141">
    <property type="entry name" value="FGAM_synthase"/>
</dbReference>
<evidence type="ECO:0000313" key="3">
    <source>
        <dbReference type="Proteomes" id="UP000306420"/>
    </source>
</evidence>
<dbReference type="FunFam" id="3.30.1330.10:FF:000013">
    <property type="entry name" value="Phosphoribosylformylglycinamidine synthase"/>
    <property type="match status" value="1"/>
</dbReference>
<dbReference type="Gene3D" id="3.30.1330.10">
    <property type="entry name" value="PurM-like, N-terminal domain"/>
    <property type="match status" value="2"/>
</dbReference>
<sequence length="1178" mass="130030">MSKFIVVPAQDSSFLLKEAHHFLKLTNLQAVKQYDVFETSDESELTLVEPLFEQGIIYDNLESFNTSTAFRYRQVLGQYDEVEEMTNRIIQNIEGHDLSLHHSRIIDLKGLTEVEVKTFKTYYINETETELVSFNALNYDMGVSQGLDLQEIEGFNDLDTVGLQELIKDYSMDLADIEVVQAYFQSEAVNPTVFQLKVIDTYWSDHCRHTTFLTELTDISVTEGKYQEAIEATIAEYNDVRDSVYANRPKVKPVTLMDLATINAKHAKQLGLLDNLDESDEVNACCIRIKVDVEGVEEDYLLYFKNETHNHPTEIEPFGGAATCIGGGIRDPLSGRSYVHQAMRITGAKNPNASYESTRDGKLPQRIISQRAAMGYSDYSNQIGQSAGYVREYYHDGFEAKRMELGALVAAAPVDNVVRIKPEPTDLIILLGGRTGRDGLGAAVGSSMVQTEKSIELQGAEVQKGSPTIERKIIRLFRNPEATRLIKKSNDFGAGGVSVAIGELADGLTIDLDKVPTKYEGMDPSEIALSESQERMAVVVSKADVDKFITLSEAEDLEATVVAEVTDSSYMVMRYNGEEVFRIKRSFLESNGGAKAADAVINYSDVSQFFSDSRDVLTQLQSIENASQKALSQNFDFTIGKNTVLAPLGGEKQVTPQEGMVAKIPVLGQDTSTASVMTVSFKPDLATLSPYHGAYYAVVNSVAKAVALGVPYQETRLTLQEFFESMVNENSWGKPTAALLGAFKSMKQLGLAAIGGKDSMSGTFEDIEVPPSLISFAVATTDFTKVNSRELKSTDSKIVLLEARLNADDLLDTDEIKATFETITNLINENKVRSISTMDDKTIEMNLIEMALGNAIGFDMKAEYLHKKSALGFLIEVASDVDVKGSVIVAQTNSSNEAKFDQIYSLEELARLYAEPLADVFSDIELVATSEEVKPALEIPEISSNAKVLIPVMTGVHGEYDLYESFKRYTDHVDFFIIKEELGYKESVKEFASKLTNYDVLAFPDGSILSNRLQYGQAIELLIKDIKEELEAFAKDKYILAIGASFAGFVRSGLIEFGQVQSGTSIKFKENPMEKFVSSVVTANVVKESNFATEGSYSTAIAGDHLIVELDEVALEQQILSKYNTFFEGEAGIDAMVDPSGHILGVNSNFERFNLDGFNNLETNEAPFIANLLKVVGK</sequence>
<dbReference type="Gene3D" id="3.40.50.880">
    <property type="match status" value="1"/>
</dbReference>
<gene>
    <name evidence="2" type="ORF">FEZ33_00215</name>
</gene>
<dbReference type="SUPFAM" id="SSF56042">
    <property type="entry name" value="PurM C-terminal domain-like"/>
    <property type="match status" value="1"/>
</dbReference>
<dbReference type="CDD" id="cd02203">
    <property type="entry name" value="PurL_repeat1"/>
    <property type="match status" value="1"/>
</dbReference>
<name>A0A5R9EPA1_9LACT</name>
<comment type="caution">
    <text evidence="2">The sequence shown here is derived from an EMBL/GenBank/DDBJ whole genome shotgun (WGS) entry which is preliminary data.</text>
</comment>
<dbReference type="Gene3D" id="3.90.650.10">
    <property type="entry name" value="PurM-like C-terminal domain"/>
    <property type="match status" value="1"/>
</dbReference>
<dbReference type="SMART" id="SM01211">
    <property type="entry name" value="GATase_5"/>
    <property type="match status" value="1"/>
</dbReference>
<dbReference type="PANTHER" id="PTHR10099:SF1">
    <property type="entry name" value="PHOSPHORIBOSYLFORMYLGLYCINAMIDINE SYNTHASE"/>
    <property type="match status" value="1"/>
</dbReference>
<dbReference type="GO" id="GO:0006164">
    <property type="term" value="P:purine nucleotide biosynthetic process"/>
    <property type="evidence" value="ECO:0007669"/>
    <property type="project" value="TreeGrafter"/>
</dbReference>